<evidence type="ECO:0000313" key="3">
    <source>
        <dbReference type="Proteomes" id="UP000051936"/>
    </source>
</evidence>
<keyword evidence="1" id="KW-0472">Membrane</keyword>
<sequence>MLSHHHTFSARTETNRNLRRGLLALLMGSAISLTAFGAYGVESPRGAEATPGAFTGLPLPPIRYLDTMPWLKWQPAPATMKIDTLLPPASAPSGIWPQTAPHSAGPAATS</sequence>
<dbReference type="EMBL" id="LJYG01000116">
    <property type="protein sequence ID" value="KRQ00202.1"/>
    <property type="molecule type" value="Genomic_DNA"/>
</dbReference>
<dbReference type="AlphaFoldDB" id="A0A0R3CR31"/>
<reference evidence="2 3" key="1">
    <citation type="submission" date="2015-09" db="EMBL/GenBank/DDBJ databases">
        <title>Draft Genome Sequence of Bradyrhizobium manausense Strain BR 3351T, a Novel Symbiotic Nitrogen-Fixing Alphaproteobacterium Isolated from Brazilian Amazon Rain Forest.</title>
        <authorList>
            <person name="De Araujo J.L."/>
            <person name="Zilli J.E."/>
        </authorList>
    </citation>
    <scope>NUCLEOTIDE SEQUENCE [LARGE SCALE GENOMIC DNA]</scope>
    <source>
        <strain evidence="2 3">BR3351</strain>
    </source>
</reference>
<keyword evidence="1" id="KW-0812">Transmembrane</keyword>
<protein>
    <submittedName>
        <fullName evidence="2">Uncharacterized protein</fullName>
    </submittedName>
</protein>
<feature type="transmembrane region" description="Helical" evidence="1">
    <location>
        <begin position="21"/>
        <end position="41"/>
    </location>
</feature>
<dbReference type="RefSeq" id="WP_057759560.1">
    <property type="nucleotide sequence ID" value="NZ_LJYG01000116.1"/>
</dbReference>
<evidence type="ECO:0000313" key="2">
    <source>
        <dbReference type="EMBL" id="KRQ00202.1"/>
    </source>
</evidence>
<accession>A0A0R3CR31</accession>
<organism evidence="2 3">
    <name type="scientific">Bradyrhizobium manausense</name>
    <dbReference type="NCBI Taxonomy" id="989370"/>
    <lineage>
        <taxon>Bacteria</taxon>
        <taxon>Pseudomonadati</taxon>
        <taxon>Pseudomonadota</taxon>
        <taxon>Alphaproteobacteria</taxon>
        <taxon>Hyphomicrobiales</taxon>
        <taxon>Nitrobacteraceae</taxon>
        <taxon>Bradyrhizobium</taxon>
    </lineage>
</organism>
<proteinExistence type="predicted"/>
<name>A0A0R3CR31_9BRAD</name>
<gene>
    <name evidence="2" type="ORF">AOQ71_41450</name>
</gene>
<comment type="caution">
    <text evidence="2">The sequence shown here is derived from an EMBL/GenBank/DDBJ whole genome shotgun (WGS) entry which is preliminary data.</text>
</comment>
<dbReference type="OrthoDB" id="8243563at2"/>
<dbReference type="Proteomes" id="UP000051936">
    <property type="component" value="Unassembled WGS sequence"/>
</dbReference>
<evidence type="ECO:0000256" key="1">
    <source>
        <dbReference type="SAM" id="Phobius"/>
    </source>
</evidence>
<keyword evidence="3" id="KW-1185">Reference proteome</keyword>
<keyword evidence="1" id="KW-1133">Transmembrane helix</keyword>